<evidence type="ECO:0000256" key="7">
    <source>
        <dbReference type="SAM" id="MobiDB-lite"/>
    </source>
</evidence>
<comment type="subcellular location">
    <subcellularLocation>
        <location evidence="1">Cytoplasm</location>
    </subcellularLocation>
</comment>
<dbReference type="Pfam" id="PF04969">
    <property type="entry name" value="CS"/>
    <property type="match status" value="1"/>
</dbReference>
<name>A0A9N6WUY6_9CRUS</name>
<proteinExistence type="inferred from homology"/>
<feature type="compositionally biased region" description="Basic and acidic residues" evidence="7">
    <location>
        <begin position="115"/>
        <end position="127"/>
    </location>
</feature>
<feature type="region of interest" description="Disordered" evidence="7">
    <location>
        <begin position="64"/>
        <end position="146"/>
    </location>
</feature>
<dbReference type="PROSITE" id="PS51203">
    <property type="entry name" value="CS"/>
    <property type="match status" value="1"/>
</dbReference>
<dbReference type="FunFam" id="2.60.40.790:FF:000001">
    <property type="entry name" value="Nuclear migration protein nudC"/>
    <property type="match status" value="1"/>
</dbReference>
<dbReference type="EMBL" id="OC986034">
    <property type="protein sequence ID" value="CAG4642689.1"/>
    <property type="molecule type" value="Genomic_DNA"/>
</dbReference>
<feature type="compositionally biased region" description="Basic and acidic residues" evidence="7">
    <location>
        <begin position="64"/>
        <end position="103"/>
    </location>
</feature>
<dbReference type="Pfam" id="PF14050">
    <property type="entry name" value="Nudc_N"/>
    <property type="match status" value="1"/>
</dbReference>
<dbReference type="AlphaFoldDB" id="A0A9N6WUY6"/>
<dbReference type="InterPro" id="IPR025934">
    <property type="entry name" value="NudC_N_dom"/>
</dbReference>
<keyword evidence="4" id="KW-0963">Cytoplasm</keyword>
<evidence type="ECO:0000256" key="4">
    <source>
        <dbReference type="ARBA" id="ARBA00022490"/>
    </source>
</evidence>
<organism evidence="9">
    <name type="scientific">Evadne anonyx</name>
    <dbReference type="NCBI Taxonomy" id="141404"/>
    <lineage>
        <taxon>Eukaryota</taxon>
        <taxon>Metazoa</taxon>
        <taxon>Ecdysozoa</taxon>
        <taxon>Arthropoda</taxon>
        <taxon>Crustacea</taxon>
        <taxon>Branchiopoda</taxon>
        <taxon>Diplostraca</taxon>
        <taxon>Cladocera</taxon>
        <taxon>Onychopoda</taxon>
        <taxon>Podonidae</taxon>
        <taxon>Evadne</taxon>
    </lineage>
</organism>
<evidence type="ECO:0000256" key="2">
    <source>
        <dbReference type="ARBA" id="ARBA00010513"/>
    </source>
</evidence>
<dbReference type="SUPFAM" id="SSF49764">
    <property type="entry name" value="HSP20-like chaperones"/>
    <property type="match status" value="1"/>
</dbReference>
<evidence type="ECO:0000256" key="6">
    <source>
        <dbReference type="ARBA" id="ARBA00030427"/>
    </source>
</evidence>
<evidence type="ECO:0000256" key="5">
    <source>
        <dbReference type="ARBA" id="ARBA00022553"/>
    </source>
</evidence>
<sequence>MAVNDSFDGIFLSVAQQHEGGVHELLDTFFSFLCRKTDFYTGAGINSAEKLLLEKFNKYKGQSEKEIAKKKSEQQERERKVKERREREAAEPKIKEITDEEAAKLQLQSQVAVAQKDDTVETEKGDDAAEENPEEAGKLKPNSGNGCDLDKYRWTQTLSDLEVRIPFTIALRSRDLVVDIQKNHLKVGLKNQPLLIDEHFQHDIKKEDSTWVIEDKHTVFITLEKINKMEWWSRLLATDPEISTKKIDPEPSKLSDLDGETRGLVEKMMFDQRQKEMGLPTSDERKKQDMMQKFMQQHPEMDFSKCKFS</sequence>
<dbReference type="GO" id="GO:0006457">
    <property type="term" value="P:protein folding"/>
    <property type="evidence" value="ECO:0007669"/>
    <property type="project" value="TreeGrafter"/>
</dbReference>
<evidence type="ECO:0000313" key="9">
    <source>
        <dbReference type="EMBL" id="CAG4642689.1"/>
    </source>
</evidence>
<dbReference type="PANTHER" id="PTHR12356">
    <property type="entry name" value="NUCLEAR MOVEMENT PROTEIN NUDC"/>
    <property type="match status" value="1"/>
</dbReference>
<protein>
    <recommendedName>
        <fullName evidence="3">Nuclear migration protein nudC</fullName>
    </recommendedName>
    <alternativeName>
        <fullName evidence="6">Nuclear distribution protein C homolog</fullName>
    </alternativeName>
</protein>
<gene>
    <name evidence="9" type="primary">EOG090X0AH4</name>
</gene>
<accession>A0A9N6WUY6</accession>
<dbReference type="PANTHER" id="PTHR12356:SF3">
    <property type="entry name" value="NUCLEAR MIGRATION PROTEIN NUDC"/>
    <property type="match status" value="1"/>
</dbReference>
<comment type="similarity">
    <text evidence="2">Belongs to the nudC family.</text>
</comment>
<dbReference type="Gene3D" id="2.60.40.790">
    <property type="match status" value="1"/>
</dbReference>
<dbReference type="InterPro" id="IPR037898">
    <property type="entry name" value="NudC_fam"/>
</dbReference>
<dbReference type="GO" id="GO:0051082">
    <property type="term" value="F:unfolded protein binding"/>
    <property type="evidence" value="ECO:0007669"/>
    <property type="project" value="TreeGrafter"/>
</dbReference>
<keyword evidence="5" id="KW-0597">Phosphoprotein</keyword>
<feature type="domain" description="CS" evidence="8">
    <location>
        <begin position="147"/>
        <end position="236"/>
    </location>
</feature>
<evidence type="ECO:0000256" key="1">
    <source>
        <dbReference type="ARBA" id="ARBA00004496"/>
    </source>
</evidence>
<reference evidence="9" key="1">
    <citation type="submission" date="2021-04" db="EMBL/GenBank/DDBJ databases">
        <authorList>
            <person name="Cornetti L."/>
        </authorList>
    </citation>
    <scope>NUCLEOTIDE SEQUENCE</scope>
</reference>
<dbReference type="GO" id="GO:0005737">
    <property type="term" value="C:cytoplasm"/>
    <property type="evidence" value="ECO:0007669"/>
    <property type="project" value="UniProtKB-SubCell"/>
</dbReference>
<evidence type="ECO:0000259" key="8">
    <source>
        <dbReference type="PROSITE" id="PS51203"/>
    </source>
</evidence>
<dbReference type="InterPro" id="IPR008978">
    <property type="entry name" value="HSP20-like_chaperone"/>
</dbReference>
<dbReference type="InterPro" id="IPR007052">
    <property type="entry name" value="CS_dom"/>
</dbReference>
<evidence type="ECO:0000256" key="3">
    <source>
        <dbReference type="ARBA" id="ARBA00017641"/>
    </source>
</evidence>